<accession>A0ABX5K744</accession>
<gene>
    <name evidence="1" type="ORF">C7402_14015</name>
</gene>
<dbReference type="EMBL" id="QEOB01000040">
    <property type="protein sequence ID" value="PVX61366.1"/>
    <property type="molecule type" value="Genomic_DNA"/>
</dbReference>
<comment type="caution">
    <text evidence="1">The sequence shown here is derived from an EMBL/GenBank/DDBJ whole genome shotgun (WGS) entry which is preliminary data.</text>
</comment>
<sequence>MDAATKSITRVESGIRAKRRLGNWIPTQEETAVEFRRRIAHAARDRAKNK</sequence>
<proteinExistence type="predicted"/>
<organism evidence="1 2">
    <name type="scientific">Paraburkholderia unamae</name>
    <dbReference type="NCBI Taxonomy" id="219649"/>
    <lineage>
        <taxon>Bacteria</taxon>
        <taxon>Pseudomonadati</taxon>
        <taxon>Pseudomonadota</taxon>
        <taxon>Betaproteobacteria</taxon>
        <taxon>Burkholderiales</taxon>
        <taxon>Burkholderiaceae</taxon>
        <taxon>Paraburkholderia</taxon>
    </lineage>
</organism>
<protein>
    <submittedName>
        <fullName evidence="1">Uncharacterized protein</fullName>
    </submittedName>
</protein>
<reference evidence="1 2" key="1">
    <citation type="submission" date="2018-05" db="EMBL/GenBank/DDBJ databases">
        <title>Genomic Encyclopedia of Type Strains, Phase IV (KMG-V): Genome sequencing to study the core and pangenomes of soil and plant-associated prokaryotes.</title>
        <authorList>
            <person name="Whitman W."/>
        </authorList>
    </citation>
    <scope>NUCLEOTIDE SEQUENCE [LARGE SCALE GENOMIC DNA]</scope>
    <source>
        <strain evidence="1 2">SCZa-39</strain>
    </source>
</reference>
<name>A0ABX5K744_9BURK</name>
<dbReference type="Proteomes" id="UP000245712">
    <property type="component" value="Unassembled WGS sequence"/>
</dbReference>
<evidence type="ECO:0000313" key="1">
    <source>
        <dbReference type="EMBL" id="PVX61366.1"/>
    </source>
</evidence>
<keyword evidence="2" id="KW-1185">Reference proteome</keyword>
<evidence type="ECO:0000313" key="2">
    <source>
        <dbReference type="Proteomes" id="UP000245712"/>
    </source>
</evidence>